<keyword evidence="2" id="KW-1185">Reference proteome</keyword>
<dbReference type="SUPFAM" id="SSF57850">
    <property type="entry name" value="RING/U-box"/>
    <property type="match status" value="1"/>
</dbReference>
<organism evidence="1 2">
    <name type="scientific">Funneliformis mosseae</name>
    <name type="common">Endomycorrhizal fungus</name>
    <name type="synonym">Glomus mosseae</name>
    <dbReference type="NCBI Taxonomy" id="27381"/>
    <lineage>
        <taxon>Eukaryota</taxon>
        <taxon>Fungi</taxon>
        <taxon>Fungi incertae sedis</taxon>
        <taxon>Mucoromycota</taxon>
        <taxon>Glomeromycotina</taxon>
        <taxon>Glomeromycetes</taxon>
        <taxon>Glomerales</taxon>
        <taxon>Glomeraceae</taxon>
        <taxon>Funneliformis</taxon>
    </lineage>
</organism>
<reference evidence="1" key="1">
    <citation type="submission" date="2021-06" db="EMBL/GenBank/DDBJ databases">
        <authorList>
            <person name="Kallberg Y."/>
            <person name="Tangrot J."/>
            <person name="Rosling A."/>
        </authorList>
    </citation>
    <scope>NUCLEOTIDE SEQUENCE</scope>
    <source>
        <strain evidence="1">87-6 pot B 2015</strain>
    </source>
</reference>
<evidence type="ECO:0000313" key="1">
    <source>
        <dbReference type="EMBL" id="CAG8639142.1"/>
    </source>
</evidence>
<dbReference type="InterPro" id="IPR013083">
    <property type="entry name" value="Znf_RING/FYVE/PHD"/>
</dbReference>
<dbReference type="Gene3D" id="3.30.40.10">
    <property type="entry name" value="Zinc/RING finger domain, C3HC4 (zinc finger)"/>
    <property type="match status" value="1"/>
</dbReference>
<evidence type="ECO:0000313" key="2">
    <source>
        <dbReference type="Proteomes" id="UP000789375"/>
    </source>
</evidence>
<comment type="caution">
    <text evidence="1">The sequence shown here is derived from an EMBL/GenBank/DDBJ whole genome shotgun (WGS) entry which is preliminary data.</text>
</comment>
<dbReference type="AlphaFoldDB" id="A0A9N9DI20"/>
<feature type="non-terminal residue" evidence="1">
    <location>
        <position position="282"/>
    </location>
</feature>
<protein>
    <submittedName>
        <fullName evidence="1">3977_t:CDS:1</fullName>
    </submittedName>
</protein>
<dbReference type="EMBL" id="CAJVPP010003876">
    <property type="protein sequence ID" value="CAG8639142.1"/>
    <property type="molecule type" value="Genomic_DNA"/>
</dbReference>
<accession>A0A9N9DI20</accession>
<gene>
    <name evidence="1" type="ORF">FMOSSE_LOCUS10893</name>
</gene>
<sequence>SERSNSIAPQTPLTNEEDFFESDYRSITNHENQITTSTNSQAESVTCSWCKEPDPLFETNGNNLEPVARLSYLHSFHLRCIIISLKKDMICPCCQHLIYLGDDDDAKLNPREDDNVKKFFKELSNRPQDFNPLPEVSDVETGDPTTPEMIFVRLHNKILHAEKILNKKTREVSHVEYEILDFHYPLGEALEKKLAEFTSIHPLQTARILLNAEIRQQFPSEMTQGLGRDEIKRIRRISPSSFGKFTDKEIKVIQERIRTNSSRPNWLDQFDDLELNEPMLTD</sequence>
<name>A0A9N9DI20_FUNMO</name>
<dbReference type="Proteomes" id="UP000789375">
    <property type="component" value="Unassembled WGS sequence"/>
</dbReference>
<proteinExistence type="predicted"/>